<reference evidence="1 2" key="1">
    <citation type="submission" date="2018-05" db="EMBL/GenBank/DDBJ databases">
        <title>Genomic Encyclopedia of Type Strains, Phase IV (KMG-IV): sequencing the most valuable type-strain genomes for metagenomic binning, comparative biology and taxonomic classification.</title>
        <authorList>
            <person name="Goeker M."/>
        </authorList>
    </citation>
    <scope>NUCLEOTIDE SEQUENCE [LARGE SCALE GENOMIC DNA]</scope>
    <source>
        <strain evidence="1 2">DSM 28556</strain>
    </source>
</reference>
<dbReference type="Proteomes" id="UP000247978">
    <property type="component" value="Unassembled WGS sequence"/>
</dbReference>
<evidence type="ECO:0000313" key="2">
    <source>
        <dbReference type="Proteomes" id="UP000247978"/>
    </source>
</evidence>
<keyword evidence="2" id="KW-1185">Reference proteome</keyword>
<dbReference type="RefSeq" id="WP_280523462.1">
    <property type="nucleotide sequence ID" value="NZ_JBHUHB010000001.1"/>
</dbReference>
<name>A0A2V3VWN1_9BACI</name>
<evidence type="ECO:0000313" key="1">
    <source>
        <dbReference type="EMBL" id="PXW85261.1"/>
    </source>
</evidence>
<gene>
    <name evidence="1" type="ORF">DFR56_11127</name>
</gene>
<sequence>MLEESFIMLIVMVILLGSSVSFGSTSYASEAKNTNTFIDIAYIY</sequence>
<comment type="caution">
    <text evidence="1">The sequence shown here is derived from an EMBL/GenBank/DDBJ whole genome shotgun (WGS) entry which is preliminary data.</text>
</comment>
<protein>
    <submittedName>
        <fullName evidence="1">Uncharacterized protein</fullName>
    </submittedName>
</protein>
<dbReference type="AlphaFoldDB" id="A0A2V3VWN1"/>
<accession>A0A2V3VWN1</accession>
<organism evidence="1 2">
    <name type="scientific">Pseudogracilibacillus auburnensis</name>
    <dbReference type="NCBI Taxonomy" id="1494959"/>
    <lineage>
        <taxon>Bacteria</taxon>
        <taxon>Bacillati</taxon>
        <taxon>Bacillota</taxon>
        <taxon>Bacilli</taxon>
        <taxon>Bacillales</taxon>
        <taxon>Bacillaceae</taxon>
        <taxon>Pseudogracilibacillus</taxon>
    </lineage>
</organism>
<proteinExistence type="predicted"/>
<dbReference type="EMBL" id="QJJQ01000011">
    <property type="protein sequence ID" value="PXW85261.1"/>
    <property type="molecule type" value="Genomic_DNA"/>
</dbReference>